<dbReference type="PANTHER" id="PTHR42685:SF22">
    <property type="entry name" value="CONDITIONED MEDIUM FACTOR RECEPTOR 1"/>
    <property type="match status" value="1"/>
</dbReference>
<dbReference type="PRINTS" id="PR00420">
    <property type="entry name" value="RNGMNOXGNASE"/>
</dbReference>
<protein>
    <submittedName>
        <fullName evidence="2">NAD(P)/FAD-dependent oxidoreductase</fullName>
        <ecNumber evidence="2">1.-.-.-</ecNumber>
    </submittedName>
</protein>
<dbReference type="Gene3D" id="3.50.50.60">
    <property type="entry name" value="FAD/NAD(P)-binding domain"/>
    <property type="match status" value="1"/>
</dbReference>
<name>A0ABW5AQD3_9FLAO</name>
<dbReference type="Proteomes" id="UP001597344">
    <property type="component" value="Unassembled WGS sequence"/>
</dbReference>
<dbReference type="EC" id="1.-.-.-" evidence="2"/>
<sequence>MNSHSHIVIIGGGLAGLTSAIHLAKANIPVTLIEKDTYPKHKVCGEYISNEVLPYFNYLGIDLESLQPVEISEFIISTQNGNTIHSKLPLGGFGISRYTLDHYLWQKAEAMGVHLINDQALDVQFDDNQFQIKTNSNKWLTSDYVIGAFGKRSVLDKALKRGFSFKKSPWLAVKAHYKASFETNMVALHNFKGGYCGLSKVENNLVNACYLVNYDSFKKYRDINTFQEKVMCKNPYLLDFFKEAELIFDKPITISQVNFDKKKPVEDHIFMLGDAAGLIHPLCGNGMAMAIKSSQILCELIIANANNNAKLSRKEIENQYIKQWNSSFSKRLYTGRILQKVLLNKNLQKASYAIADALPAIVPKIIKQTHGKPIVC</sequence>
<accession>A0ABW5AQD3</accession>
<gene>
    <name evidence="2" type="ORF">ACFSJT_00190</name>
</gene>
<evidence type="ECO:0000259" key="1">
    <source>
        <dbReference type="Pfam" id="PF01494"/>
    </source>
</evidence>
<dbReference type="GO" id="GO:0016491">
    <property type="term" value="F:oxidoreductase activity"/>
    <property type="evidence" value="ECO:0007669"/>
    <property type="project" value="UniProtKB-KW"/>
</dbReference>
<dbReference type="SUPFAM" id="SSF51905">
    <property type="entry name" value="FAD/NAD(P)-binding domain"/>
    <property type="match status" value="1"/>
</dbReference>
<dbReference type="RefSeq" id="WP_378318147.1">
    <property type="nucleotide sequence ID" value="NZ_JBHUHY010000002.1"/>
</dbReference>
<proteinExistence type="predicted"/>
<evidence type="ECO:0000313" key="3">
    <source>
        <dbReference type="Proteomes" id="UP001597344"/>
    </source>
</evidence>
<dbReference type="InterPro" id="IPR036188">
    <property type="entry name" value="FAD/NAD-bd_sf"/>
</dbReference>
<keyword evidence="2" id="KW-0560">Oxidoreductase</keyword>
<dbReference type="InterPro" id="IPR002938">
    <property type="entry name" value="FAD-bd"/>
</dbReference>
<comment type="caution">
    <text evidence="2">The sequence shown here is derived from an EMBL/GenBank/DDBJ whole genome shotgun (WGS) entry which is preliminary data.</text>
</comment>
<dbReference type="PANTHER" id="PTHR42685">
    <property type="entry name" value="GERANYLGERANYL DIPHOSPHATE REDUCTASE"/>
    <property type="match status" value="1"/>
</dbReference>
<evidence type="ECO:0000313" key="2">
    <source>
        <dbReference type="EMBL" id="MFD2185193.1"/>
    </source>
</evidence>
<organism evidence="2 3">
    <name type="scientific">Aquimarina celericrescens</name>
    <dbReference type="NCBI Taxonomy" id="1964542"/>
    <lineage>
        <taxon>Bacteria</taxon>
        <taxon>Pseudomonadati</taxon>
        <taxon>Bacteroidota</taxon>
        <taxon>Flavobacteriia</taxon>
        <taxon>Flavobacteriales</taxon>
        <taxon>Flavobacteriaceae</taxon>
        <taxon>Aquimarina</taxon>
    </lineage>
</organism>
<reference evidence="3" key="1">
    <citation type="journal article" date="2019" name="Int. J. Syst. Evol. Microbiol.">
        <title>The Global Catalogue of Microorganisms (GCM) 10K type strain sequencing project: providing services to taxonomists for standard genome sequencing and annotation.</title>
        <authorList>
            <consortium name="The Broad Institute Genomics Platform"/>
            <consortium name="The Broad Institute Genome Sequencing Center for Infectious Disease"/>
            <person name="Wu L."/>
            <person name="Ma J."/>
        </authorList>
    </citation>
    <scope>NUCLEOTIDE SEQUENCE [LARGE SCALE GENOMIC DNA]</scope>
    <source>
        <strain evidence="3">DT92</strain>
    </source>
</reference>
<feature type="domain" description="FAD-binding" evidence="1">
    <location>
        <begin position="6"/>
        <end position="310"/>
    </location>
</feature>
<dbReference type="Pfam" id="PF01494">
    <property type="entry name" value="FAD_binding_3"/>
    <property type="match status" value="1"/>
</dbReference>
<dbReference type="InterPro" id="IPR050407">
    <property type="entry name" value="Geranylgeranyl_reductase"/>
</dbReference>
<keyword evidence="3" id="KW-1185">Reference proteome</keyword>
<dbReference type="EMBL" id="JBHUHY010000002">
    <property type="protein sequence ID" value="MFD2185193.1"/>
    <property type="molecule type" value="Genomic_DNA"/>
</dbReference>